<dbReference type="SUPFAM" id="SSF47459">
    <property type="entry name" value="HLH, helix-loop-helix DNA-binding domain"/>
    <property type="match status" value="1"/>
</dbReference>
<protein>
    <submittedName>
        <fullName evidence="9">Uncharacterized protein</fullName>
    </submittedName>
</protein>
<dbReference type="EMBL" id="JARKIK010000053">
    <property type="protein sequence ID" value="KAK8733669.1"/>
    <property type="molecule type" value="Genomic_DNA"/>
</dbReference>
<evidence type="ECO:0000259" key="8">
    <source>
        <dbReference type="PROSITE" id="PS51054"/>
    </source>
</evidence>
<evidence type="ECO:0000256" key="2">
    <source>
        <dbReference type="ARBA" id="ARBA00023015"/>
    </source>
</evidence>
<accession>A0AAW0X202</accession>
<dbReference type="PANTHER" id="PTHR10985">
    <property type="entry name" value="BASIC HELIX-LOOP-HELIX TRANSCRIPTION FACTOR, HES-RELATED"/>
    <property type="match status" value="1"/>
</dbReference>
<dbReference type="InterPro" id="IPR036638">
    <property type="entry name" value="HLH_DNA-bd_sf"/>
</dbReference>
<proteinExistence type="predicted"/>
<dbReference type="GO" id="GO:0006355">
    <property type="term" value="P:regulation of DNA-templated transcription"/>
    <property type="evidence" value="ECO:0007669"/>
    <property type="project" value="InterPro"/>
</dbReference>
<dbReference type="PROSITE" id="PS50888">
    <property type="entry name" value="BHLH"/>
    <property type="match status" value="1"/>
</dbReference>
<evidence type="ECO:0000313" key="10">
    <source>
        <dbReference type="Proteomes" id="UP001445076"/>
    </source>
</evidence>
<feature type="region of interest" description="Disordered" evidence="6">
    <location>
        <begin position="1"/>
        <end position="22"/>
    </location>
</feature>
<dbReference type="SUPFAM" id="SSF158457">
    <property type="entry name" value="Orange domain-like"/>
    <property type="match status" value="1"/>
</dbReference>
<feature type="region of interest" description="Disordered" evidence="6">
    <location>
        <begin position="212"/>
        <end position="271"/>
    </location>
</feature>
<reference evidence="9 10" key="1">
    <citation type="journal article" date="2024" name="BMC Genomics">
        <title>Genome assembly of redclaw crayfish (Cherax quadricarinatus) provides insights into its immune adaptation and hypoxia tolerance.</title>
        <authorList>
            <person name="Liu Z."/>
            <person name="Zheng J."/>
            <person name="Li H."/>
            <person name="Fang K."/>
            <person name="Wang S."/>
            <person name="He J."/>
            <person name="Zhou D."/>
            <person name="Weng S."/>
            <person name="Chi M."/>
            <person name="Gu Z."/>
            <person name="He J."/>
            <person name="Li F."/>
            <person name="Wang M."/>
        </authorList>
    </citation>
    <scope>NUCLEOTIDE SEQUENCE [LARGE SCALE GENOMIC DNA]</scope>
    <source>
        <strain evidence="9">ZL_2023a</strain>
    </source>
</reference>
<dbReference type="Pfam" id="PF00010">
    <property type="entry name" value="HLH"/>
    <property type="match status" value="1"/>
</dbReference>
<dbReference type="CDD" id="cd19741">
    <property type="entry name" value="bHLH-O_ESMB_like"/>
    <property type="match status" value="1"/>
</dbReference>
<feature type="compositionally biased region" description="Pro residues" evidence="6">
    <location>
        <begin position="12"/>
        <end position="22"/>
    </location>
</feature>
<evidence type="ECO:0000256" key="3">
    <source>
        <dbReference type="ARBA" id="ARBA00023125"/>
    </source>
</evidence>
<dbReference type="SMART" id="SM00353">
    <property type="entry name" value="HLH"/>
    <property type="match status" value="1"/>
</dbReference>
<dbReference type="InterPro" id="IPR011598">
    <property type="entry name" value="bHLH_dom"/>
</dbReference>
<dbReference type="InterPro" id="IPR003650">
    <property type="entry name" value="Orange_dom"/>
</dbReference>
<dbReference type="GO" id="GO:0003677">
    <property type="term" value="F:DNA binding"/>
    <property type="evidence" value="ECO:0007669"/>
    <property type="project" value="UniProtKB-KW"/>
</dbReference>
<dbReference type="Pfam" id="PF07527">
    <property type="entry name" value="Hairy_orange"/>
    <property type="match status" value="1"/>
</dbReference>
<name>A0AAW0X202_CHEQU</name>
<feature type="domain" description="Orange" evidence="8">
    <location>
        <begin position="155"/>
        <end position="188"/>
    </location>
</feature>
<keyword evidence="10" id="KW-1185">Reference proteome</keyword>
<comment type="caution">
    <text evidence="9">The sequence shown here is derived from an EMBL/GenBank/DDBJ whole genome shotgun (WGS) entry which is preliminary data.</text>
</comment>
<evidence type="ECO:0000259" key="7">
    <source>
        <dbReference type="PROSITE" id="PS50888"/>
    </source>
</evidence>
<sequence>RTTTPFSRSLAPPLPRPSAYKPPAPAATPYSFLYSLRAHLAPPAQHTAESATLVNFWLFDQSCEFKMACELEPLSRTYQYRKVMKPMLERKRRARINKCLDELKDLMVSALQAEGESIAKLEKADVLELTVTHLKKLQRRNQLAVRPIPTDQDKFREGYSHCASEVSRCLASVQGVDVTLGTKLMTHLGISLTNYEKRAPLTILVPQAEPSPALSSASSGYSSASELSPTPSTSSRNSSSPACSSTSSSPSPRPQGLLTIAAPSGPMWRPW</sequence>
<gene>
    <name evidence="9" type="ORF">OTU49_006415</name>
</gene>
<evidence type="ECO:0000313" key="9">
    <source>
        <dbReference type="EMBL" id="KAK8733669.1"/>
    </source>
</evidence>
<evidence type="ECO:0000256" key="5">
    <source>
        <dbReference type="ARBA" id="ARBA00023242"/>
    </source>
</evidence>
<keyword evidence="2" id="KW-0805">Transcription regulation</keyword>
<keyword evidence="4" id="KW-0804">Transcription</keyword>
<dbReference type="AlphaFoldDB" id="A0AAW0X202"/>
<organism evidence="9 10">
    <name type="scientific">Cherax quadricarinatus</name>
    <name type="common">Australian red claw crayfish</name>
    <dbReference type="NCBI Taxonomy" id="27406"/>
    <lineage>
        <taxon>Eukaryota</taxon>
        <taxon>Metazoa</taxon>
        <taxon>Ecdysozoa</taxon>
        <taxon>Arthropoda</taxon>
        <taxon>Crustacea</taxon>
        <taxon>Multicrustacea</taxon>
        <taxon>Malacostraca</taxon>
        <taxon>Eumalacostraca</taxon>
        <taxon>Eucarida</taxon>
        <taxon>Decapoda</taxon>
        <taxon>Pleocyemata</taxon>
        <taxon>Astacidea</taxon>
        <taxon>Parastacoidea</taxon>
        <taxon>Parastacidae</taxon>
        <taxon>Cherax</taxon>
    </lineage>
</organism>
<evidence type="ECO:0000256" key="4">
    <source>
        <dbReference type="ARBA" id="ARBA00023163"/>
    </source>
</evidence>
<dbReference type="GO" id="GO:0005634">
    <property type="term" value="C:nucleus"/>
    <property type="evidence" value="ECO:0007669"/>
    <property type="project" value="UniProtKB-SubCell"/>
</dbReference>
<keyword evidence="5" id="KW-0539">Nucleus</keyword>
<keyword evidence="3" id="KW-0238">DNA-binding</keyword>
<dbReference type="Gene3D" id="6.10.250.980">
    <property type="match status" value="1"/>
</dbReference>
<evidence type="ECO:0000256" key="6">
    <source>
        <dbReference type="SAM" id="MobiDB-lite"/>
    </source>
</evidence>
<comment type="subcellular location">
    <subcellularLocation>
        <location evidence="1">Nucleus</location>
    </subcellularLocation>
</comment>
<dbReference type="SMART" id="SM00511">
    <property type="entry name" value="ORANGE"/>
    <property type="match status" value="1"/>
</dbReference>
<dbReference type="FunFam" id="4.10.280.10:FF:000072">
    <property type="entry name" value="enhancer of split mgamma protein-like"/>
    <property type="match status" value="1"/>
</dbReference>
<feature type="domain" description="BHLH" evidence="7">
    <location>
        <begin position="80"/>
        <end position="137"/>
    </location>
</feature>
<dbReference type="Proteomes" id="UP001445076">
    <property type="component" value="Unassembled WGS sequence"/>
</dbReference>
<evidence type="ECO:0000256" key="1">
    <source>
        <dbReference type="ARBA" id="ARBA00004123"/>
    </source>
</evidence>
<dbReference type="InterPro" id="IPR050370">
    <property type="entry name" value="HES_HEY"/>
</dbReference>
<dbReference type="PROSITE" id="PS51054">
    <property type="entry name" value="ORANGE"/>
    <property type="match status" value="1"/>
</dbReference>
<feature type="non-terminal residue" evidence="9">
    <location>
        <position position="1"/>
    </location>
</feature>
<feature type="compositionally biased region" description="Low complexity" evidence="6">
    <location>
        <begin position="212"/>
        <end position="250"/>
    </location>
</feature>
<dbReference type="Gene3D" id="4.10.280.10">
    <property type="entry name" value="Helix-loop-helix DNA-binding domain"/>
    <property type="match status" value="1"/>
</dbReference>
<dbReference type="GO" id="GO:0046983">
    <property type="term" value="F:protein dimerization activity"/>
    <property type="evidence" value="ECO:0007669"/>
    <property type="project" value="InterPro"/>
</dbReference>